<dbReference type="EC" id="2.7.13.3" evidence="2"/>
<dbReference type="Pfam" id="PF02518">
    <property type="entry name" value="HATPase_c"/>
    <property type="match status" value="1"/>
</dbReference>
<accession>F6DAI2</accession>
<sequence>MTSRVAFFCMALVWFSASLLINAASASQPQPQTITFSVFEDKTTELTLADVFQASEHGEFIPHPSTSFLGGYTRSAFWFQLDLRPFKQQAIYENGLWLEIQPPYLDFLDLHYQDDHGQWQHHQAGNKRPYADQLHPHRSALFVIENLPDYAYLRLQTHSTTILIMNGWSEQAFFSNARNSYVLFALVFGILLTLLVFNLFQGDWIKNRLYQFFVIYLAIFILTMVSVNGFLGLYLLQNWPTLDAMLVPLSFMMLLVAVSVVYIEFLELSLRRTPILFGMTLLAIAAGAIGIIGVFFHFYVDVIPFIGLYVILMYSTWLIKAFYLTFTSVLKFEQILIFLATLSGLLGSITMILVLLGWLSVEVFGLYLFQMTSFVAVLLLQFVMVLKIRHAITQRQSMEKQHQISSERLAITEKVKLEKERFLAMLSHELKTPLSVIQIALEQNLSLPNSKPHALMALKDIDQVIERCTHVQRFEERKTLVNPVEFEPYELLKRVVGYYATIGDIRFTAPATLKSLIWVSDSNIFQVICNNLIDNAVKYSQDNTEISVYLGQTDSGELLLEVKNCVGEYGPPDIDRVFEKYYRSPAAKKVTGSGLGLYLVHGSVDLLGGHIQVKTDDDLVIFTVILPRL</sequence>
<dbReference type="STRING" id="717773.Thicy_1478"/>
<feature type="transmembrane region" description="Helical" evidence="7">
    <location>
        <begin position="275"/>
        <end position="296"/>
    </location>
</feature>
<dbReference type="InterPro" id="IPR003661">
    <property type="entry name" value="HisK_dim/P_dom"/>
</dbReference>
<organism evidence="10 11">
    <name type="scientific">Thiomicrospira cyclica (strain DSM 14477 / JCM 11371 / ALM1)</name>
    <name type="common">Thioalkalimicrobium cyclicum</name>
    <dbReference type="NCBI Taxonomy" id="717773"/>
    <lineage>
        <taxon>Bacteria</taxon>
        <taxon>Pseudomonadati</taxon>
        <taxon>Pseudomonadota</taxon>
        <taxon>Gammaproteobacteria</taxon>
        <taxon>Thiotrichales</taxon>
        <taxon>Piscirickettsiaceae</taxon>
        <taxon>Thiomicrospira</taxon>
    </lineage>
</organism>
<evidence type="ECO:0000313" key="10">
    <source>
        <dbReference type="EMBL" id="AEG32238.1"/>
    </source>
</evidence>
<dbReference type="Gene3D" id="2.60.40.2380">
    <property type="match status" value="1"/>
</dbReference>
<dbReference type="PANTHER" id="PTHR45453">
    <property type="entry name" value="PHOSPHATE REGULON SENSOR PROTEIN PHOR"/>
    <property type="match status" value="1"/>
</dbReference>
<dbReference type="GO" id="GO:0016036">
    <property type="term" value="P:cellular response to phosphate starvation"/>
    <property type="evidence" value="ECO:0007669"/>
    <property type="project" value="TreeGrafter"/>
</dbReference>
<evidence type="ECO:0000313" key="11">
    <source>
        <dbReference type="Proteomes" id="UP000009232"/>
    </source>
</evidence>
<evidence type="ECO:0000256" key="4">
    <source>
        <dbReference type="ARBA" id="ARBA00022679"/>
    </source>
</evidence>
<dbReference type="OrthoDB" id="9809766at2"/>
<name>F6DAI2_THICA</name>
<dbReference type="HOGENOM" id="CLU_000445_105_2_6"/>
<evidence type="ECO:0000256" key="2">
    <source>
        <dbReference type="ARBA" id="ARBA00012438"/>
    </source>
</evidence>
<keyword evidence="7" id="KW-1133">Transmembrane helix</keyword>
<dbReference type="Pfam" id="PF00512">
    <property type="entry name" value="HisKA"/>
    <property type="match status" value="1"/>
</dbReference>
<evidence type="ECO:0000256" key="7">
    <source>
        <dbReference type="SAM" id="Phobius"/>
    </source>
</evidence>
<feature type="transmembrane region" description="Helical" evidence="7">
    <location>
        <begin position="364"/>
        <end position="386"/>
    </location>
</feature>
<dbReference type="SUPFAM" id="SSF47384">
    <property type="entry name" value="Homodimeric domain of signal transducing histidine kinase"/>
    <property type="match status" value="1"/>
</dbReference>
<dbReference type="GO" id="GO:0000155">
    <property type="term" value="F:phosphorelay sensor kinase activity"/>
    <property type="evidence" value="ECO:0007669"/>
    <property type="project" value="InterPro"/>
</dbReference>
<dbReference type="Gene3D" id="3.30.565.10">
    <property type="entry name" value="Histidine kinase-like ATPase, C-terminal domain"/>
    <property type="match status" value="1"/>
</dbReference>
<dbReference type="Proteomes" id="UP000009232">
    <property type="component" value="Chromosome"/>
</dbReference>
<dbReference type="InterPro" id="IPR036890">
    <property type="entry name" value="HATPase_C_sf"/>
</dbReference>
<evidence type="ECO:0000259" key="9">
    <source>
        <dbReference type="PROSITE" id="PS50109"/>
    </source>
</evidence>
<feature type="signal peptide" evidence="8">
    <location>
        <begin position="1"/>
        <end position="26"/>
    </location>
</feature>
<dbReference type="GO" id="GO:0005886">
    <property type="term" value="C:plasma membrane"/>
    <property type="evidence" value="ECO:0007669"/>
    <property type="project" value="TreeGrafter"/>
</dbReference>
<keyword evidence="7" id="KW-0472">Membrane</keyword>
<keyword evidence="11" id="KW-1185">Reference proteome</keyword>
<feature type="transmembrane region" description="Helical" evidence="7">
    <location>
        <begin position="302"/>
        <end position="323"/>
    </location>
</feature>
<feature type="transmembrane region" description="Helical" evidence="7">
    <location>
        <begin position="212"/>
        <end position="236"/>
    </location>
</feature>
<keyword evidence="8" id="KW-0732">Signal</keyword>
<dbReference type="Pfam" id="PF07695">
    <property type="entry name" value="7TMR-DISM_7TM"/>
    <property type="match status" value="1"/>
</dbReference>
<proteinExistence type="predicted"/>
<comment type="catalytic activity">
    <reaction evidence="1">
        <text>ATP + protein L-histidine = ADP + protein N-phospho-L-histidine.</text>
        <dbReference type="EC" id="2.7.13.3"/>
    </reaction>
</comment>
<dbReference type="InterPro" id="IPR005467">
    <property type="entry name" value="His_kinase_dom"/>
</dbReference>
<dbReference type="InterPro" id="IPR011622">
    <property type="entry name" value="7TMR_DISM_rcpt_extracell_dom2"/>
</dbReference>
<dbReference type="SUPFAM" id="SSF55874">
    <property type="entry name" value="ATPase domain of HSP90 chaperone/DNA topoisomerase II/histidine kinase"/>
    <property type="match status" value="1"/>
</dbReference>
<dbReference type="PANTHER" id="PTHR45453:SF1">
    <property type="entry name" value="PHOSPHATE REGULON SENSOR PROTEIN PHOR"/>
    <property type="match status" value="1"/>
</dbReference>
<gene>
    <name evidence="10" type="ordered locus">Thicy_1478</name>
</gene>
<evidence type="ECO:0000256" key="8">
    <source>
        <dbReference type="SAM" id="SignalP"/>
    </source>
</evidence>
<dbReference type="eggNOG" id="COG0642">
    <property type="taxonomic scope" value="Bacteria"/>
</dbReference>
<keyword evidence="6" id="KW-0902">Two-component regulatory system</keyword>
<keyword evidence="5 10" id="KW-0418">Kinase</keyword>
<dbReference type="InterPro" id="IPR011623">
    <property type="entry name" value="7TMR_DISM_rcpt_extracell_dom1"/>
</dbReference>
<dbReference type="Pfam" id="PF07696">
    <property type="entry name" value="7TMR-DISMED2"/>
    <property type="match status" value="1"/>
</dbReference>
<dbReference type="InterPro" id="IPR003594">
    <property type="entry name" value="HATPase_dom"/>
</dbReference>
<dbReference type="CDD" id="cd00075">
    <property type="entry name" value="HATPase"/>
    <property type="match status" value="1"/>
</dbReference>
<dbReference type="InterPro" id="IPR036097">
    <property type="entry name" value="HisK_dim/P_sf"/>
</dbReference>
<dbReference type="GO" id="GO:0004721">
    <property type="term" value="F:phosphoprotein phosphatase activity"/>
    <property type="evidence" value="ECO:0007669"/>
    <property type="project" value="TreeGrafter"/>
</dbReference>
<dbReference type="AlphaFoldDB" id="F6DAI2"/>
<keyword evidence="7" id="KW-0812">Transmembrane</keyword>
<keyword evidence="4" id="KW-0808">Transferase</keyword>
<feature type="transmembrane region" description="Helical" evidence="7">
    <location>
        <begin position="335"/>
        <end position="358"/>
    </location>
</feature>
<dbReference type="Gene3D" id="1.10.287.130">
    <property type="match status" value="1"/>
</dbReference>
<protein>
    <recommendedName>
        <fullName evidence="2">histidine kinase</fullName>
        <ecNumber evidence="2">2.7.13.3</ecNumber>
    </recommendedName>
</protein>
<evidence type="ECO:0000256" key="3">
    <source>
        <dbReference type="ARBA" id="ARBA00022553"/>
    </source>
</evidence>
<dbReference type="KEGG" id="tcy:Thicy_1478"/>
<feature type="transmembrane region" description="Helical" evidence="7">
    <location>
        <begin position="181"/>
        <end position="200"/>
    </location>
</feature>
<feature type="domain" description="Histidine kinase" evidence="9">
    <location>
        <begin position="425"/>
        <end position="629"/>
    </location>
</feature>
<evidence type="ECO:0000256" key="6">
    <source>
        <dbReference type="ARBA" id="ARBA00023012"/>
    </source>
</evidence>
<evidence type="ECO:0000256" key="1">
    <source>
        <dbReference type="ARBA" id="ARBA00000085"/>
    </source>
</evidence>
<dbReference type="SMART" id="SM00387">
    <property type="entry name" value="HATPase_c"/>
    <property type="match status" value="1"/>
</dbReference>
<dbReference type="CDD" id="cd00082">
    <property type="entry name" value="HisKA"/>
    <property type="match status" value="1"/>
</dbReference>
<reference evidence="10 11" key="1">
    <citation type="submission" date="2011-05" db="EMBL/GenBank/DDBJ databases">
        <title>Complete sequence of Thioalkalimicrobium cyclicum ALM1.</title>
        <authorList>
            <consortium name="US DOE Joint Genome Institute"/>
            <person name="Lucas S."/>
            <person name="Han J."/>
            <person name="Lapidus A."/>
            <person name="Cheng J.-F."/>
            <person name="Goodwin L."/>
            <person name="Pitluck S."/>
            <person name="Peters L."/>
            <person name="Mikhailova N."/>
            <person name="Davenport K."/>
            <person name="Han C."/>
            <person name="Tapia R."/>
            <person name="Land M."/>
            <person name="Hauser L."/>
            <person name="Kyrpides N."/>
            <person name="Ivanova N."/>
            <person name="Pagani I."/>
            <person name="Kappler U."/>
            <person name="Woyke T."/>
        </authorList>
    </citation>
    <scope>NUCLEOTIDE SEQUENCE [LARGE SCALE GENOMIC DNA]</scope>
    <source>
        <strain evidence="11">DSM 14477 / JCM 11371 / ALM1</strain>
    </source>
</reference>
<evidence type="ECO:0000256" key="5">
    <source>
        <dbReference type="ARBA" id="ARBA00022777"/>
    </source>
</evidence>
<keyword evidence="3" id="KW-0597">Phosphoprotein</keyword>
<dbReference type="EMBL" id="CP002776">
    <property type="protein sequence ID" value="AEG32238.1"/>
    <property type="molecule type" value="Genomic_DNA"/>
</dbReference>
<dbReference type="InterPro" id="IPR050351">
    <property type="entry name" value="BphY/WalK/GraS-like"/>
</dbReference>
<feature type="transmembrane region" description="Helical" evidence="7">
    <location>
        <begin position="242"/>
        <end position="263"/>
    </location>
</feature>
<feature type="chain" id="PRO_5003334742" description="histidine kinase" evidence="8">
    <location>
        <begin position="27"/>
        <end position="629"/>
    </location>
</feature>
<dbReference type="PROSITE" id="PS50109">
    <property type="entry name" value="HIS_KIN"/>
    <property type="match status" value="1"/>
</dbReference>